<name>A0ABV9BXT5_9GAMM</name>
<dbReference type="InterPro" id="IPR029044">
    <property type="entry name" value="Nucleotide-diphossugar_trans"/>
</dbReference>
<evidence type="ECO:0000313" key="5">
    <source>
        <dbReference type="EMBL" id="MFC4525300.1"/>
    </source>
</evidence>
<evidence type="ECO:0000256" key="1">
    <source>
        <dbReference type="ARBA" id="ARBA00006739"/>
    </source>
</evidence>
<keyword evidence="2" id="KW-0328">Glycosyltransferase</keyword>
<dbReference type="Gene3D" id="3.90.550.10">
    <property type="entry name" value="Spore Coat Polysaccharide Biosynthesis Protein SpsA, Chain A"/>
    <property type="match status" value="1"/>
</dbReference>
<comment type="caution">
    <text evidence="5">The sequence shown here is derived from an EMBL/GenBank/DDBJ whole genome shotgun (WGS) entry which is preliminary data.</text>
</comment>
<dbReference type="SUPFAM" id="SSF53448">
    <property type="entry name" value="Nucleotide-diphospho-sugar transferases"/>
    <property type="match status" value="1"/>
</dbReference>
<sequence length="274" mass="29831">MDFMKTLIFFATYNEAGNVAALIEQIAERAPAADIVVVDDNSPDGTADAIRKLGRNNVTVLVRKGKLGLGTAHLLAFCYAVANGYEALVTMDADGSHDPQHLPALMEKLDSGYDFVIGSRYMKGGACDYDGYRLRVSQAANVAARLLLSVKLTEFTTSYRIFKVEKLRSLDFGALLVGGYSFFLTTVVEAARRGWRLAEVPIHFRERGYGTSKIPPFEIFRGVANLMRLAVVKVFGGKPSWEAFSPQPCGVCGTGYSVVNAAQGRMCVFCGDGR</sequence>
<evidence type="ECO:0000256" key="2">
    <source>
        <dbReference type="ARBA" id="ARBA00022676"/>
    </source>
</evidence>
<evidence type="ECO:0000313" key="6">
    <source>
        <dbReference type="Proteomes" id="UP001595961"/>
    </source>
</evidence>
<feature type="domain" description="Glycosyltransferase 2-like" evidence="4">
    <location>
        <begin position="9"/>
        <end position="168"/>
    </location>
</feature>
<protein>
    <submittedName>
        <fullName evidence="5">Polyprenol monophosphomannose synthase</fullName>
    </submittedName>
</protein>
<evidence type="ECO:0000256" key="3">
    <source>
        <dbReference type="ARBA" id="ARBA00022679"/>
    </source>
</evidence>
<evidence type="ECO:0000259" key="4">
    <source>
        <dbReference type="Pfam" id="PF00535"/>
    </source>
</evidence>
<reference evidence="6" key="1">
    <citation type="journal article" date="2019" name="Int. J. Syst. Evol. Microbiol.">
        <title>The Global Catalogue of Microorganisms (GCM) 10K type strain sequencing project: providing services to taxonomists for standard genome sequencing and annotation.</title>
        <authorList>
            <consortium name="The Broad Institute Genomics Platform"/>
            <consortium name="The Broad Institute Genome Sequencing Center for Infectious Disease"/>
            <person name="Wu L."/>
            <person name="Ma J."/>
        </authorList>
    </citation>
    <scope>NUCLEOTIDE SEQUENCE [LARGE SCALE GENOMIC DNA]</scope>
    <source>
        <strain evidence="6">CCM 4481</strain>
    </source>
</reference>
<dbReference type="PANTHER" id="PTHR43398:SF1">
    <property type="entry name" value="DOLICHOL-PHOSPHATE MANNOSYLTRANSFERASE SUBUNIT 1"/>
    <property type="match status" value="1"/>
</dbReference>
<dbReference type="Pfam" id="PF00535">
    <property type="entry name" value="Glycos_transf_2"/>
    <property type="match status" value="1"/>
</dbReference>
<accession>A0ABV9BXT5</accession>
<proteinExistence type="inferred from homology"/>
<gene>
    <name evidence="5" type="ORF">ACFO5W_01510</name>
</gene>
<dbReference type="EMBL" id="JBHSGA010000003">
    <property type="protein sequence ID" value="MFC4525300.1"/>
    <property type="molecule type" value="Genomic_DNA"/>
</dbReference>
<comment type="similarity">
    <text evidence="1">Belongs to the glycosyltransferase 2 family.</text>
</comment>
<keyword evidence="3" id="KW-0808">Transferase</keyword>
<dbReference type="RefSeq" id="WP_266149784.1">
    <property type="nucleotide sequence ID" value="NZ_CP064028.1"/>
</dbReference>
<dbReference type="Proteomes" id="UP001595961">
    <property type="component" value="Unassembled WGS sequence"/>
</dbReference>
<dbReference type="InterPro" id="IPR039528">
    <property type="entry name" value="DPM1-like"/>
</dbReference>
<dbReference type="CDD" id="cd06442">
    <property type="entry name" value="DPM1_like"/>
    <property type="match status" value="1"/>
</dbReference>
<dbReference type="InterPro" id="IPR001173">
    <property type="entry name" value="Glyco_trans_2-like"/>
</dbReference>
<dbReference type="PANTHER" id="PTHR43398">
    <property type="entry name" value="DOLICHOL-PHOSPHATE MANNOSYLTRANSFERASE SUBUNIT 1"/>
    <property type="match status" value="1"/>
</dbReference>
<keyword evidence="6" id="KW-1185">Reference proteome</keyword>
<organism evidence="5 6">
    <name type="scientific">Dyella halodurans</name>
    <dbReference type="NCBI Taxonomy" id="1920171"/>
    <lineage>
        <taxon>Bacteria</taxon>
        <taxon>Pseudomonadati</taxon>
        <taxon>Pseudomonadota</taxon>
        <taxon>Gammaproteobacteria</taxon>
        <taxon>Lysobacterales</taxon>
        <taxon>Rhodanobacteraceae</taxon>
        <taxon>Dyella</taxon>
    </lineage>
</organism>